<feature type="domain" description="XPG N-terminal" evidence="8">
    <location>
        <begin position="1"/>
        <end position="96"/>
    </location>
</feature>
<evidence type="ECO:0008006" key="10">
    <source>
        <dbReference type="Google" id="ProtNLM"/>
    </source>
</evidence>
<feature type="domain" description="XPG-I" evidence="7">
    <location>
        <begin position="162"/>
        <end position="231"/>
    </location>
</feature>
<keyword evidence="5" id="KW-0378">Hydrolase</keyword>
<dbReference type="InterPro" id="IPR008918">
    <property type="entry name" value="HhH2"/>
</dbReference>
<evidence type="ECO:0000256" key="1">
    <source>
        <dbReference type="ARBA" id="ARBA00001946"/>
    </source>
</evidence>
<comment type="cofactor">
    <cofactor evidence="1">
        <name>Mg(2+)</name>
        <dbReference type="ChEBI" id="CHEBI:18420"/>
    </cofactor>
</comment>
<dbReference type="Gene3D" id="1.10.150.20">
    <property type="entry name" value="5' to 3' exonuclease, C-terminal subdomain"/>
    <property type="match status" value="1"/>
</dbReference>
<keyword evidence="6" id="KW-0460">Magnesium</keyword>
<dbReference type="Pfam" id="PF00752">
    <property type="entry name" value="XPG_N"/>
    <property type="match status" value="1"/>
</dbReference>
<proteinExistence type="predicted"/>
<dbReference type="SUPFAM" id="SSF88723">
    <property type="entry name" value="PIN domain-like"/>
    <property type="match status" value="1"/>
</dbReference>
<dbReference type="InterPro" id="IPR006084">
    <property type="entry name" value="XPG/Rad2"/>
</dbReference>
<dbReference type="GO" id="GO:0008409">
    <property type="term" value="F:5'-3' exonuclease activity"/>
    <property type="evidence" value="ECO:0007669"/>
    <property type="project" value="TreeGrafter"/>
</dbReference>
<reference evidence="9" key="1">
    <citation type="journal article" date="2020" name="Nature">
        <title>Giant virus diversity and host interactions through global metagenomics.</title>
        <authorList>
            <person name="Schulz F."/>
            <person name="Roux S."/>
            <person name="Paez-Espino D."/>
            <person name="Jungbluth S."/>
            <person name="Walsh D.A."/>
            <person name="Denef V.J."/>
            <person name="McMahon K.D."/>
            <person name="Konstantinidis K.T."/>
            <person name="Eloe-Fadrosh E.A."/>
            <person name="Kyrpides N.C."/>
            <person name="Woyke T."/>
        </authorList>
    </citation>
    <scope>NUCLEOTIDE SEQUENCE</scope>
    <source>
        <strain evidence="9">GVMAG-S-1016704-142</strain>
    </source>
</reference>
<keyword evidence="3" id="KW-0479">Metal-binding</keyword>
<name>A0A6C0LWD9_9ZZZZ</name>
<keyword evidence="4" id="KW-0255">Endonuclease</keyword>
<dbReference type="AlphaFoldDB" id="A0A6C0LWD9"/>
<dbReference type="EMBL" id="MN740564">
    <property type="protein sequence ID" value="QHU33874.1"/>
    <property type="molecule type" value="Genomic_DNA"/>
</dbReference>
<dbReference type="SUPFAM" id="SSF47807">
    <property type="entry name" value="5' to 3' exonuclease, C-terminal subdomain"/>
    <property type="match status" value="1"/>
</dbReference>
<dbReference type="InterPro" id="IPR029060">
    <property type="entry name" value="PIN-like_dom_sf"/>
</dbReference>
<evidence type="ECO:0000256" key="4">
    <source>
        <dbReference type="ARBA" id="ARBA00022759"/>
    </source>
</evidence>
<evidence type="ECO:0000256" key="3">
    <source>
        <dbReference type="ARBA" id="ARBA00022723"/>
    </source>
</evidence>
<dbReference type="GO" id="GO:0017108">
    <property type="term" value="F:5'-flap endonuclease activity"/>
    <property type="evidence" value="ECO:0007669"/>
    <property type="project" value="TreeGrafter"/>
</dbReference>
<evidence type="ECO:0000256" key="2">
    <source>
        <dbReference type="ARBA" id="ARBA00022722"/>
    </source>
</evidence>
<dbReference type="PRINTS" id="PR00853">
    <property type="entry name" value="XPGRADSUPER"/>
</dbReference>
<dbReference type="PANTHER" id="PTHR11081">
    <property type="entry name" value="FLAP ENDONUCLEASE FAMILY MEMBER"/>
    <property type="match status" value="1"/>
</dbReference>
<dbReference type="SMART" id="SM00485">
    <property type="entry name" value="XPGN"/>
    <property type="match status" value="1"/>
</dbReference>
<dbReference type="InterPro" id="IPR006085">
    <property type="entry name" value="XPG_DNA_repair_N"/>
</dbReference>
<evidence type="ECO:0000259" key="7">
    <source>
        <dbReference type="SMART" id="SM00484"/>
    </source>
</evidence>
<organism evidence="9">
    <name type="scientific">viral metagenome</name>
    <dbReference type="NCBI Taxonomy" id="1070528"/>
    <lineage>
        <taxon>unclassified sequences</taxon>
        <taxon>metagenomes</taxon>
        <taxon>organismal metagenomes</taxon>
    </lineage>
</organism>
<keyword evidence="2" id="KW-0540">Nuclease</keyword>
<evidence type="ECO:0000259" key="8">
    <source>
        <dbReference type="SMART" id="SM00485"/>
    </source>
</evidence>
<sequence>MGIKSNYNKFLKEYGGEHLFKNSHLSEFRFKKIAIDTSIYLYKFKACMGDNWMNGFFNMVQAMRRHLIHCVFIFDGVAPKEKNLERVKRNESKLKLQQDIKIFTDEIAEFHKTGIVTDFLNNKVGEEKPFDISEAESLLDKKQSHNFQIHSSDFVSIRSLLDIMKIPYYTATEEAEKFCSQLCINNLVDAVLSDDTDVMAYKCPVVLSKLNSNNGSCVVVRHTELLEALELSPAQFLDHCIMCGTDYNNNIPKVGSVTSYNYIRKYKTIESIRTEGGLDITCLNHERVRVLFTEFINTDVTNVPYCGIPDFDKLSQFSHDNGMFLNIEDFKQVFSEWIIFN</sequence>
<protein>
    <recommendedName>
        <fullName evidence="10">XPG N-terminal domain-containing protein</fullName>
    </recommendedName>
</protein>
<dbReference type="InterPro" id="IPR006086">
    <property type="entry name" value="XPG-I_dom"/>
</dbReference>
<dbReference type="SMART" id="SM00484">
    <property type="entry name" value="XPGI"/>
    <property type="match status" value="1"/>
</dbReference>
<evidence type="ECO:0000256" key="6">
    <source>
        <dbReference type="ARBA" id="ARBA00022842"/>
    </source>
</evidence>
<dbReference type="GO" id="GO:0046872">
    <property type="term" value="F:metal ion binding"/>
    <property type="evidence" value="ECO:0007669"/>
    <property type="project" value="UniProtKB-KW"/>
</dbReference>
<accession>A0A6C0LWD9</accession>
<evidence type="ECO:0000313" key="9">
    <source>
        <dbReference type="EMBL" id="QHU33874.1"/>
    </source>
</evidence>
<dbReference type="PANTHER" id="PTHR11081:SF9">
    <property type="entry name" value="FLAP ENDONUCLEASE 1"/>
    <property type="match status" value="1"/>
</dbReference>
<evidence type="ECO:0000256" key="5">
    <source>
        <dbReference type="ARBA" id="ARBA00022801"/>
    </source>
</evidence>
<dbReference type="SMART" id="SM00279">
    <property type="entry name" value="HhH2"/>
    <property type="match status" value="1"/>
</dbReference>
<dbReference type="InterPro" id="IPR036279">
    <property type="entry name" value="5-3_exonuclease_C_sf"/>
</dbReference>
<dbReference type="Pfam" id="PF00867">
    <property type="entry name" value="XPG_I"/>
    <property type="match status" value="1"/>
</dbReference>
<dbReference type="Gene3D" id="3.40.50.1010">
    <property type="entry name" value="5'-nuclease"/>
    <property type="match status" value="1"/>
</dbReference>
<dbReference type="GO" id="GO:0003677">
    <property type="term" value="F:DNA binding"/>
    <property type="evidence" value="ECO:0007669"/>
    <property type="project" value="InterPro"/>
</dbReference>